<dbReference type="InterPro" id="IPR052349">
    <property type="entry name" value="Metallo-hydrolase_Enzymes"/>
</dbReference>
<dbReference type="SUPFAM" id="SSF51338">
    <property type="entry name" value="Composite domain of metallo-dependent hydrolases"/>
    <property type="match status" value="1"/>
</dbReference>
<keyword evidence="2" id="KW-0378">Hydrolase</keyword>
<evidence type="ECO:0000256" key="1">
    <source>
        <dbReference type="SAM" id="MobiDB-lite"/>
    </source>
</evidence>
<feature type="region of interest" description="Disordered" evidence="1">
    <location>
        <begin position="1"/>
        <end position="25"/>
    </location>
</feature>
<dbReference type="EC" id="3.5.4.1" evidence="2"/>
<dbReference type="GO" id="GO:0004131">
    <property type="term" value="F:cytosine deaminase activity"/>
    <property type="evidence" value="ECO:0007669"/>
    <property type="project" value="UniProtKB-EC"/>
</dbReference>
<protein>
    <submittedName>
        <fullName evidence="2">Cytosine deaminase</fullName>
        <ecNumber evidence="2">3.5.4.1</ecNumber>
    </submittedName>
</protein>
<dbReference type="STRING" id="405948.SACE_5196"/>
<dbReference type="InterPro" id="IPR032466">
    <property type="entry name" value="Metal_Hydrolase"/>
</dbReference>
<organism evidence="2 3">
    <name type="scientific">Saccharopolyspora erythraea (strain ATCC 11635 / DSM 40517 / JCM 4748 / NBRC 13426 / NCIMB 8594 / NRRL 2338)</name>
    <dbReference type="NCBI Taxonomy" id="405948"/>
    <lineage>
        <taxon>Bacteria</taxon>
        <taxon>Bacillati</taxon>
        <taxon>Actinomycetota</taxon>
        <taxon>Actinomycetes</taxon>
        <taxon>Pseudonocardiales</taxon>
        <taxon>Pseudonocardiaceae</taxon>
        <taxon>Saccharopolyspora</taxon>
    </lineage>
</organism>
<keyword evidence="3" id="KW-1185">Reference proteome</keyword>
<accession>A4FK64</accession>
<dbReference type="eggNOG" id="COG0402">
    <property type="taxonomic scope" value="Bacteria"/>
</dbReference>
<dbReference type="PANTHER" id="PTHR32027">
    <property type="entry name" value="CYTOSINE DEAMINASE"/>
    <property type="match status" value="1"/>
</dbReference>
<dbReference type="KEGG" id="sen:SACE_5196"/>
<dbReference type="Proteomes" id="UP000006728">
    <property type="component" value="Chromosome"/>
</dbReference>
<dbReference type="Gene3D" id="3.20.20.140">
    <property type="entry name" value="Metal-dependent hydrolases"/>
    <property type="match status" value="1"/>
</dbReference>
<dbReference type="HOGENOM" id="CLU_538496_0_0_11"/>
<dbReference type="EMBL" id="AM420293">
    <property type="protein sequence ID" value="CAM04439.1"/>
    <property type="molecule type" value="Genomic_DNA"/>
</dbReference>
<gene>
    <name evidence="2" type="primary">codA</name>
    <name evidence="2" type="ordered locus">SACE_5196</name>
</gene>
<feature type="compositionally biased region" description="Basic and acidic residues" evidence="1">
    <location>
        <begin position="414"/>
        <end position="437"/>
    </location>
</feature>
<reference evidence="2 3" key="1">
    <citation type="journal article" date="2007" name="Nat. Biotechnol.">
        <title>Complete genome sequence of the erythromycin-producing bacterium Saccharopolyspora erythraea NRRL23338.</title>
        <authorList>
            <person name="Oliynyk M."/>
            <person name="Samborskyy M."/>
            <person name="Lester J.B."/>
            <person name="Mironenko T."/>
            <person name="Scott N."/>
            <person name="Dickens S."/>
            <person name="Haydock S.F."/>
            <person name="Leadlay P.F."/>
        </authorList>
    </citation>
    <scope>NUCLEOTIDE SEQUENCE [LARGE SCALE GENOMIC DNA]</scope>
    <source>
        <strain evidence="3">ATCC 11635 / DSM 40517 / JCM 4748 / NBRC 13426 / NCIMB 8594 / NRRL 2338</strain>
    </source>
</reference>
<dbReference type="SUPFAM" id="SSF51556">
    <property type="entry name" value="Metallo-dependent hydrolases"/>
    <property type="match status" value="1"/>
</dbReference>
<feature type="compositionally biased region" description="Low complexity" evidence="1">
    <location>
        <begin position="472"/>
        <end position="485"/>
    </location>
</feature>
<sequence length="506" mass="52913">MLGAVAATGPAACTPVSTSQSTVEEPDAVAARGGPLLLRGVRLAGGRRTDVLLEQGRIAAVDAVANGAPELDLTGYLPQPSAVETHAHLDKALLGDRVPNPTGELDGAKDAITAAAAGIPDEDIRVRASAALEMAVRHGYTAVRSHADTGRGNGLRMGADAVGGVPYVDPDPAQAMREYLVAAREHGRLVDLHTDETTDPAVLSLRELAAETARTGMGGRVTASHCVSLGQQDPATARRVSAEVAAAVVALPHTNLYLQGRQAGTRVPRALTAVEALREAGAVLAGGGGNWRDPFNAVGRADPFEVASLLVSAGHFTPAEAYEAVTDKARQVLGHPPVRIRPGDPAELMAVKAGDLGTAVAQAGEDRAVFHRGRSSRGPGSQAGCTERSDHGLPTRRTNLSAPVRRARRSHRRFGAEAPDRRWADPPGEQRSRDRQHQHVGGGQRPQRASRQGDQADDDDRELTAHGQHGSRAQPAPRPGAVAPRRVPPGEDLGAGGDHGQRECDR</sequence>
<evidence type="ECO:0000313" key="3">
    <source>
        <dbReference type="Proteomes" id="UP000006728"/>
    </source>
</evidence>
<dbReference type="AlphaFoldDB" id="A4FK64"/>
<dbReference type="PANTHER" id="PTHR32027:SF9">
    <property type="entry name" value="BLL3847 PROTEIN"/>
    <property type="match status" value="1"/>
</dbReference>
<feature type="region of interest" description="Disordered" evidence="1">
    <location>
        <begin position="370"/>
        <end position="506"/>
    </location>
</feature>
<evidence type="ECO:0000313" key="2">
    <source>
        <dbReference type="EMBL" id="CAM04439.1"/>
    </source>
</evidence>
<name>A4FK64_SACEN</name>
<proteinExistence type="predicted"/>
<dbReference type="InterPro" id="IPR011059">
    <property type="entry name" value="Metal-dep_hydrolase_composite"/>
</dbReference>